<dbReference type="STRING" id="1962155.B1813_18135"/>
<dbReference type="Proteomes" id="UP000192591">
    <property type="component" value="Unassembled WGS sequence"/>
</dbReference>
<dbReference type="EMBL" id="MWIH01000008">
    <property type="protein sequence ID" value="OQO90109.1"/>
    <property type="molecule type" value="Genomic_DNA"/>
</dbReference>
<dbReference type="InterPro" id="IPR010432">
    <property type="entry name" value="RDD"/>
</dbReference>
<comment type="subcellular location">
    <subcellularLocation>
        <location evidence="1">Cell membrane</location>
        <topology evidence="1">Multi-pass membrane protein</topology>
    </subcellularLocation>
</comment>
<evidence type="ECO:0000256" key="6">
    <source>
        <dbReference type="SAM" id="MobiDB-lite"/>
    </source>
</evidence>
<feature type="transmembrane region" description="Helical" evidence="7">
    <location>
        <begin position="86"/>
        <end position="108"/>
    </location>
</feature>
<keyword evidence="5 7" id="KW-0472">Membrane</keyword>
<proteinExistence type="predicted"/>
<evidence type="ECO:0000313" key="10">
    <source>
        <dbReference type="Proteomes" id="UP000192591"/>
    </source>
</evidence>
<name>A0A1V8ZYW4_SACPI</name>
<evidence type="ECO:0000313" key="9">
    <source>
        <dbReference type="EMBL" id="OQO90109.1"/>
    </source>
</evidence>
<gene>
    <name evidence="9" type="ORF">B1813_18135</name>
</gene>
<evidence type="ECO:0000256" key="3">
    <source>
        <dbReference type="ARBA" id="ARBA00022692"/>
    </source>
</evidence>
<dbReference type="InterPro" id="IPR016795">
    <property type="entry name" value="UCP021697"/>
</dbReference>
<keyword evidence="3 7" id="KW-0812">Transmembrane</keyword>
<accession>A0A1V8ZYW4</accession>
<feature type="domain" description="RDD" evidence="8">
    <location>
        <begin position="40"/>
        <end position="152"/>
    </location>
</feature>
<evidence type="ECO:0000259" key="8">
    <source>
        <dbReference type="Pfam" id="PF06271"/>
    </source>
</evidence>
<feature type="region of interest" description="Disordered" evidence="6">
    <location>
        <begin position="1"/>
        <end position="36"/>
    </location>
</feature>
<organism evidence="9 10">
    <name type="scientific">Saccharomonospora piscinae</name>
    <dbReference type="NCBI Taxonomy" id="687388"/>
    <lineage>
        <taxon>Bacteria</taxon>
        <taxon>Bacillati</taxon>
        <taxon>Actinomycetota</taxon>
        <taxon>Actinomycetes</taxon>
        <taxon>Pseudonocardiales</taxon>
        <taxon>Pseudonocardiaceae</taxon>
        <taxon>Saccharomonospora</taxon>
    </lineage>
</organism>
<dbReference type="AlphaFoldDB" id="A0A1V8ZYW4"/>
<evidence type="ECO:0000256" key="5">
    <source>
        <dbReference type="ARBA" id="ARBA00023136"/>
    </source>
</evidence>
<keyword evidence="4 7" id="KW-1133">Transmembrane helix</keyword>
<dbReference type="PANTHER" id="PTHR36115">
    <property type="entry name" value="PROLINE-RICH ANTIGEN HOMOLOG-RELATED"/>
    <property type="match status" value="1"/>
</dbReference>
<reference evidence="9 10" key="1">
    <citation type="submission" date="2017-02" db="EMBL/GenBank/DDBJ databases">
        <title>Draft genome of Saccharomonospora sp. 154.</title>
        <authorList>
            <person name="Alonso-Carmona G.S."/>
            <person name="De La Haba R."/>
            <person name="Vera-Gargallo B."/>
            <person name="Sandoval-Trujillo A.H."/>
            <person name="Ramirez-Duran N."/>
            <person name="Ventosa A."/>
        </authorList>
    </citation>
    <scope>NUCLEOTIDE SEQUENCE [LARGE SCALE GENOMIC DNA]</scope>
    <source>
        <strain evidence="9 10">LRS4.154</strain>
    </source>
</reference>
<keyword evidence="2" id="KW-1003">Cell membrane</keyword>
<protein>
    <recommendedName>
        <fullName evidence="8">RDD domain-containing protein</fullName>
    </recommendedName>
</protein>
<evidence type="ECO:0000256" key="4">
    <source>
        <dbReference type="ARBA" id="ARBA00022989"/>
    </source>
</evidence>
<dbReference type="PIRSF" id="PIRSF021697">
    <property type="entry name" value="UCP021697"/>
    <property type="match status" value="1"/>
</dbReference>
<dbReference type="InterPro" id="IPR051791">
    <property type="entry name" value="Pra-immunoreactive"/>
</dbReference>
<evidence type="ECO:0000256" key="1">
    <source>
        <dbReference type="ARBA" id="ARBA00004651"/>
    </source>
</evidence>
<evidence type="ECO:0000256" key="2">
    <source>
        <dbReference type="ARBA" id="ARBA00022475"/>
    </source>
</evidence>
<feature type="compositionally biased region" description="Polar residues" evidence="6">
    <location>
        <begin position="8"/>
        <end position="17"/>
    </location>
</feature>
<dbReference type="Pfam" id="PF06271">
    <property type="entry name" value="RDD"/>
    <property type="match status" value="1"/>
</dbReference>
<sequence>MARWTGEWLTTPSSAAGTAQEPPRWPGERLGLPEQGPRAVAGTGRRLLALLGDLVLASLLTAIVTLPDYTDVAAMQQHNLWSIATWAALTVLPVTFFGFTPGMALTGIRVARLDGTAMVGLWRAALRCVLTFLVIPAAVRNADNRGWHDRLTGTVVVTMR</sequence>
<dbReference type="RefSeq" id="WP_081194529.1">
    <property type="nucleotide sequence ID" value="NZ_MWIH01000008.1"/>
</dbReference>
<comment type="caution">
    <text evidence="9">The sequence shown here is derived from an EMBL/GenBank/DDBJ whole genome shotgun (WGS) entry which is preliminary data.</text>
</comment>
<feature type="transmembrane region" description="Helical" evidence="7">
    <location>
        <begin position="47"/>
        <end position="66"/>
    </location>
</feature>
<keyword evidence="10" id="KW-1185">Reference proteome</keyword>
<dbReference type="PANTHER" id="PTHR36115:SF6">
    <property type="entry name" value="PROLINE-RICH ANTIGEN HOMOLOG"/>
    <property type="match status" value="1"/>
</dbReference>
<evidence type="ECO:0000256" key="7">
    <source>
        <dbReference type="SAM" id="Phobius"/>
    </source>
</evidence>
<dbReference type="GO" id="GO:0005886">
    <property type="term" value="C:plasma membrane"/>
    <property type="evidence" value="ECO:0007669"/>
    <property type="project" value="UniProtKB-SubCell"/>
</dbReference>